<keyword evidence="1" id="KW-0812">Transmembrane</keyword>
<proteinExistence type="predicted"/>
<dbReference type="AlphaFoldDB" id="A0AAW1NKY2"/>
<protein>
    <recommendedName>
        <fullName evidence="4">Glycosyltransferase</fullName>
    </recommendedName>
</protein>
<evidence type="ECO:0008006" key="4">
    <source>
        <dbReference type="Google" id="ProtNLM"/>
    </source>
</evidence>
<dbReference type="Pfam" id="PF13692">
    <property type="entry name" value="Glyco_trans_1_4"/>
    <property type="match status" value="1"/>
</dbReference>
<gene>
    <name evidence="2" type="ORF">WJX73_004425</name>
</gene>
<name>A0AAW1NKY2_9CHLO</name>
<dbReference type="CDD" id="cd03801">
    <property type="entry name" value="GT4_PimA-like"/>
    <property type="match status" value="1"/>
</dbReference>
<keyword evidence="1" id="KW-1133">Transmembrane helix</keyword>
<dbReference type="Gene3D" id="3.40.50.2000">
    <property type="entry name" value="Glycogen Phosphorylase B"/>
    <property type="match status" value="2"/>
</dbReference>
<evidence type="ECO:0000313" key="2">
    <source>
        <dbReference type="EMBL" id="KAK9787990.1"/>
    </source>
</evidence>
<organism evidence="2 3">
    <name type="scientific">Symbiochloris irregularis</name>
    <dbReference type="NCBI Taxonomy" id="706552"/>
    <lineage>
        <taxon>Eukaryota</taxon>
        <taxon>Viridiplantae</taxon>
        <taxon>Chlorophyta</taxon>
        <taxon>core chlorophytes</taxon>
        <taxon>Trebouxiophyceae</taxon>
        <taxon>Trebouxiales</taxon>
        <taxon>Trebouxiaceae</taxon>
        <taxon>Symbiochloris</taxon>
    </lineage>
</organism>
<dbReference type="Proteomes" id="UP001465755">
    <property type="component" value="Unassembled WGS sequence"/>
</dbReference>
<evidence type="ECO:0000256" key="1">
    <source>
        <dbReference type="SAM" id="Phobius"/>
    </source>
</evidence>
<comment type="caution">
    <text evidence="2">The sequence shown here is derived from an EMBL/GenBank/DDBJ whole genome shotgun (WGS) entry which is preliminary data.</text>
</comment>
<keyword evidence="3" id="KW-1185">Reference proteome</keyword>
<sequence>MQRANSYRELATQGRWSLERARLTALQLAQQMRSWHSRERLTATLILWTLLGIALITWFSWDWPSGASERTPNTGSFMQHTLADSQGKFQEPRVLLRNNKDPLQVCIMSADFWGLDGAGGTATAYHLLANVLSMHSEENKVTFLGVSKDVGVCKKAARTNSRHGVNFECLSSEHFSPEVVETYPYERLSHAILSWVDQNLHRCDIIHAHEWGGTFADLTTMVNLKQLQSGLRVALESHGGHFWSCQGQRPMRPMDLTSLRIDHAERMTLQMGSLLISPTRYMTAFLRQRGWQLPKERLVIPNVLPEVKVTPIESKPVWRLVFLSRLEERKGIRLFVDAVNRLDHSALDRRFEVEFVGSDSRLDLLSSGEWLQERTSQWKFPTHIKVNADRATALHVLSAPGALLVFCSLVENMPYVLAEAVVKEVPFLVFDVGGVSEMLGGHLQSDNIISEPTADALYEALNAVLKNGTMTTAQLHHDVIKGRLSWRQWHQGVAEHGLAQWQKDDVAFSKAVHGLAGADRVTVAHIAANQSALELYHSLCEPDAVVPPGQKAKVHSKGRDAIVIVPPGYTVLDESILKRLPQILEASSSTENGIGAWTFGVQLPDGKHSYPTAPTWMLYGGDDEHCMDDVPVLIRRSTFCSSYLAEARTFLRYSPWMLALFLNQAGMLMHSFPRPLWKLDNWTSLEPGQSCSPDRFPPRSLSFNNFANMYGDSERYMVNLHLAPFPRPAASLVDDFPTEQGHKGWQVGFAAPRPDAGFQPFVFEAGEEDMLSSGKWRCPNASVEFPGLQRALAHPCALEGTGCCGLPAADFVLRFQSFLTAPAALFTMAYEVWPVCGDGLDVSVVNRLKDGTQRTLMSHAIAAEPQSKPQRHSVELKLPLHSGDNVDIIVHGRKNHDCDGVFLIDVQFWQDAQGSSRL</sequence>
<dbReference type="PANTHER" id="PTHR12526">
    <property type="entry name" value="GLYCOSYLTRANSFERASE"/>
    <property type="match status" value="1"/>
</dbReference>
<dbReference type="PANTHER" id="PTHR12526:SF638">
    <property type="entry name" value="SPORE COAT PROTEIN SA"/>
    <property type="match status" value="1"/>
</dbReference>
<reference evidence="2 3" key="1">
    <citation type="journal article" date="2024" name="Nat. Commun.">
        <title>Phylogenomics reveals the evolutionary origins of lichenization in chlorophyte algae.</title>
        <authorList>
            <person name="Puginier C."/>
            <person name="Libourel C."/>
            <person name="Otte J."/>
            <person name="Skaloud P."/>
            <person name="Haon M."/>
            <person name="Grisel S."/>
            <person name="Petersen M."/>
            <person name="Berrin J.G."/>
            <person name="Delaux P.M."/>
            <person name="Dal Grande F."/>
            <person name="Keller J."/>
        </authorList>
    </citation>
    <scope>NUCLEOTIDE SEQUENCE [LARGE SCALE GENOMIC DNA]</scope>
    <source>
        <strain evidence="2 3">SAG 2036</strain>
    </source>
</reference>
<feature type="transmembrane region" description="Helical" evidence="1">
    <location>
        <begin position="41"/>
        <end position="61"/>
    </location>
</feature>
<keyword evidence="1" id="KW-0472">Membrane</keyword>
<dbReference type="GO" id="GO:0016757">
    <property type="term" value="F:glycosyltransferase activity"/>
    <property type="evidence" value="ECO:0007669"/>
    <property type="project" value="TreeGrafter"/>
</dbReference>
<dbReference type="SUPFAM" id="SSF53756">
    <property type="entry name" value="UDP-Glycosyltransferase/glycogen phosphorylase"/>
    <property type="match status" value="1"/>
</dbReference>
<accession>A0AAW1NKY2</accession>
<dbReference type="EMBL" id="JALJOQ010000237">
    <property type="protein sequence ID" value="KAK9787990.1"/>
    <property type="molecule type" value="Genomic_DNA"/>
</dbReference>
<evidence type="ECO:0000313" key="3">
    <source>
        <dbReference type="Proteomes" id="UP001465755"/>
    </source>
</evidence>